<feature type="signal peptide" evidence="1">
    <location>
        <begin position="1"/>
        <end position="18"/>
    </location>
</feature>
<proteinExistence type="predicted"/>
<dbReference type="Proteomes" id="UP001500171">
    <property type="component" value="Unassembled WGS sequence"/>
</dbReference>
<gene>
    <name evidence="2" type="ORF">GCM10023211_23930</name>
</gene>
<comment type="caution">
    <text evidence="2">The sequence shown here is derived from an EMBL/GenBank/DDBJ whole genome shotgun (WGS) entry which is preliminary data.</text>
</comment>
<accession>A0ABP9NE37</accession>
<evidence type="ECO:0000313" key="2">
    <source>
        <dbReference type="EMBL" id="GAA5114404.1"/>
    </source>
</evidence>
<evidence type="ECO:0000256" key="1">
    <source>
        <dbReference type="SAM" id="SignalP"/>
    </source>
</evidence>
<keyword evidence="1" id="KW-0732">Signal</keyword>
<name>A0ABP9NE37_9GAMM</name>
<dbReference type="EMBL" id="BAABHY010000008">
    <property type="protein sequence ID" value="GAA5114404.1"/>
    <property type="molecule type" value="Genomic_DNA"/>
</dbReference>
<organism evidence="2 3">
    <name type="scientific">Orbus sasakiae</name>
    <dbReference type="NCBI Taxonomy" id="1078475"/>
    <lineage>
        <taxon>Bacteria</taxon>
        <taxon>Pseudomonadati</taxon>
        <taxon>Pseudomonadota</taxon>
        <taxon>Gammaproteobacteria</taxon>
        <taxon>Orbales</taxon>
        <taxon>Orbaceae</taxon>
        <taxon>Orbus</taxon>
    </lineage>
</organism>
<evidence type="ECO:0000313" key="3">
    <source>
        <dbReference type="Proteomes" id="UP001500171"/>
    </source>
</evidence>
<reference evidence="3" key="1">
    <citation type="journal article" date="2019" name="Int. J. Syst. Evol. Microbiol.">
        <title>The Global Catalogue of Microorganisms (GCM) 10K type strain sequencing project: providing services to taxonomists for standard genome sequencing and annotation.</title>
        <authorList>
            <consortium name="The Broad Institute Genomics Platform"/>
            <consortium name="The Broad Institute Genome Sequencing Center for Infectious Disease"/>
            <person name="Wu L."/>
            <person name="Ma J."/>
        </authorList>
    </citation>
    <scope>NUCLEOTIDE SEQUENCE [LARGE SCALE GENOMIC DNA]</scope>
    <source>
        <strain evidence="3">JCM 18050</strain>
    </source>
</reference>
<dbReference type="RefSeq" id="WP_345492575.1">
    <property type="nucleotide sequence ID" value="NZ_BAABHY010000008.1"/>
</dbReference>
<sequence length="196" mass="22770">MKRLIILCLCLISFMIEARETIEQQEQWSIVKQDNWSKPRYILTVKHHDFEFSLLCAQDIQQLIFILDIFNTQQLDSYDLSTDLHIKLFKEKTENIIFGTMFKNGKDSVSWTNNIYYSGFLKGYNKEKAKLLPILSQLFKQFLTASGDITFTTQGEGDTVYQATINSDGLPTIFNHFAQYCGPDFIEAFDLAMDEK</sequence>
<feature type="chain" id="PRO_5047202088" evidence="1">
    <location>
        <begin position="19"/>
        <end position="196"/>
    </location>
</feature>
<protein>
    <submittedName>
        <fullName evidence="2">Uncharacterized protein</fullName>
    </submittedName>
</protein>
<keyword evidence="3" id="KW-1185">Reference proteome</keyword>